<evidence type="ECO:0000259" key="6">
    <source>
        <dbReference type="PROSITE" id="PS51545"/>
    </source>
</evidence>
<dbReference type="InterPro" id="IPR036940">
    <property type="entry name" value="PI3/4_kinase_cat_sf"/>
</dbReference>
<dbReference type="Pfam" id="PF19274">
    <property type="entry name" value="PI4K_N"/>
    <property type="match status" value="1"/>
</dbReference>
<dbReference type="PROSITE" id="PS00915">
    <property type="entry name" value="PI3_4_KINASE_1"/>
    <property type="match status" value="1"/>
</dbReference>
<dbReference type="InterPro" id="IPR018936">
    <property type="entry name" value="PI3/4_kinase_CS"/>
</dbReference>
<accession>A0ABR3ZC30</accession>
<sequence>MATRNIRQRALEKIAALSATSTTSAFEKSDLDRLCKACPSHAKSPTNANGYASRSLAGRVPMTIREFEVLLALCKAAPLVQSSQSAQRLTRQLLPYILDSHVQAFVPSPFFRRIEPSPTESLSFHVTAALLSLGIHHDDVHEAVSDNVWAFLNACARTTDAILPPSASASSSRILNGSSSNVNSITSDAGTDDGNLDDAIRTATIAVSLLGFLDAAAAQADFWRSGGRLALVSRLRKVLSEPFLVAVETAFSTIRNSHSTDRVIKEWKRHLRHYWETGRPLGAMLLQQSFMHLLVAATSLLVAEVSALKRTHVLDLLLTGDGLLRPMSARSGDADYQSVEIFANAVVDQMNYLEASSDFVRMGSVAQQKLAFSIRSSALVGYLNCSRLNEDAADADILMGWLEDSLADPAQMADDGLSSVVLKSLALICRISPEYAANVSKLLPRYIVQSGARGVSIDIASAGLASVLRMLSTDAIITTIYTLGNVLSASAGNERSLADGAPGLSSSANNLDSVAQIYQGRQSTGSSISLQMNNEEDTSVIYGNVVQAICGIATACKDTKITALAQSMLLQKIDKINSTVDAKIIPAAAVLALSGGQLEFRSLLKTFTRICHIATVENRPNLLTAVMNARNYLSSNIKKNSPLYDIYWEHMLDDIISKGDVHQTHHAKESDVELAACEISELLQPLAVFMSANDLALDNAIDDDAHAMIRDAWFNIVVHGFTPLTPRGKKYINELRVMAVHSPPLVAEQRGEQVESDIELNTVLRRGMSSEREAMQKKTLSELVPGKASEIRGLSYRKVIFLQSAYLVESLRADAGDCTKALSYFLEPSMRRGDVSSIMEGITSVVVDKYLKKTLSGTDVSFSAQYAASQLAAIFCSCCHRIERVQQAAYVCADRIIRDVPSALCHRSSLFALLELLSLMWMSCLESETDMYAPNNTFSSARGNVTVELSDDYNLRRVTLNTLYKKAKAWVSGVIGLAPADVKGLLQTYLSEWDDDGAYGHISLGRSFAMEMGFSIPSTDQRLASLDRFGEIGINTASNFVAQYTSRQEYRYAEPLPDHSMEWLSFMRMDRRSSFLPNTDTESADAVSALAHIEERVLHRKPTPLGDIQSILRRAASLLCRSQGDQNAIVQYLVSIPFAMFSKASIKLGVSLWLGVMHESPRMEPRILGAVLQQWEVSIQRRQGLFSPAITDPDAFFVEMQFAPSDSAAVTKRGQHVHNLLGPHTRLLQFLQSHFNATRLGSVDVQKGFLRMLDVTLDAVKSMGKPHPIARELWFQIILFGLRVLRFSSTISAIAQWRLKDKILSAALTWFSGTLKWSFGSSNLQLKTEIRLLSDVLAAVKAVSFIGSHQASATVKSLQAKEDLLLLLLGNEQMRLSVWAYPLTEKALNHPHLTAITHSSSSNNAKGAIEALVPLIRTAWQESPSLAIQLATRFQNPRVHKEVRWLLLNFPSKAVDEPDALPILLDGALPHDVSFQLKFLLYWAPINPITAVTYFMPSYEYHPYLIQYAMRALESHSVDITFFYVPQIVQTLRYDALGYVARYILETAQFSQLFAHQIIWNMKANAYKDDDAQIPDAIKPTLDGVMTRMTTSFSTVDRQFFEREFAFFDEVTSISGKLKPLIKRSKPEKKQKIEEELRKIKVEVGVYLPSNPDGVVIGIDRKSGKPLQSHAKAPFMATFRIKKSKSHGTGSADDLLEEANENAAAAVANGTAASNSNALVKVATKGSAQGSSSNGVSGANGANGNGAAGHIALAPENTIEVWQSAIFKVGDDCRQDVLALQMIAAFRGIFQGVGLDVFVFPYRVTATAPGCGVIDVLPNSVSRDMLGREAVNGLYDYFISKYGNEDALRFQAARNNFVKSMAAYSVISFLLQFKDRHNGNIMIDDAGHILHIDFGFCFDIAPGGIKFERAPFKLTSEMLAVMGGSTDHQAFQWFEELCIKAFLASRPYAEKLSQMVLLMMDSGLPCFKPESVKHFRERFVLEKTEREAAEFMRDLIKKSYASYSTGLYDQFQWMTNGIPYASN</sequence>
<feature type="domain" description="PIK helical" evidence="6">
    <location>
        <begin position="1412"/>
        <end position="1588"/>
    </location>
</feature>
<dbReference type="PANTHER" id="PTHR10048:SF15">
    <property type="entry name" value="PHOSPHATIDYLINOSITOL 4-KINASE ALPHA"/>
    <property type="match status" value="1"/>
</dbReference>
<dbReference type="SUPFAM" id="SSF56112">
    <property type="entry name" value="Protein kinase-like (PK-like)"/>
    <property type="match status" value="1"/>
</dbReference>
<dbReference type="InterPro" id="IPR042236">
    <property type="entry name" value="PI3K_accessory_sf"/>
</dbReference>
<dbReference type="SMART" id="SM00145">
    <property type="entry name" value="PI3Ka"/>
    <property type="match status" value="1"/>
</dbReference>
<keyword evidence="4" id="KW-0418">Kinase</keyword>
<dbReference type="SUPFAM" id="SSF48371">
    <property type="entry name" value="ARM repeat"/>
    <property type="match status" value="1"/>
</dbReference>
<dbReference type="InterPro" id="IPR045495">
    <property type="entry name" value="PI4K_N"/>
</dbReference>
<dbReference type="EC" id="2.7.1.67" evidence="2"/>
<protein>
    <recommendedName>
        <fullName evidence="2">1-phosphatidylinositol 4-kinase</fullName>
        <ecNumber evidence="2">2.7.1.67</ecNumber>
    </recommendedName>
</protein>
<dbReference type="PROSITE" id="PS51545">
    <property type="entry name" value="PIK_HELICAL"/>
    <property type="match status" value="1"/>
</dbReference>
<evidence type="ECO:0000313" key="7">
    <source>
        <dbReference type="EMBL" id="KAL1897862.1"/>
    </source>
</evidence>
<keyword evidence="3 7" id="KW-0808">Transferase</keyword>
<dbReference type="Gene3D" id="1.10.1070.11">
    <property type="entry name" value="Phosphatidylinositol 3-/4-kinase, catalytic domain"/>
    <property type="match status" value="1"/>
</dbReference>
<dbReference type="Pfam" id="PF00454">
    <property type="entry name" value="PI3_PI4_kinase"/>
    <property type="match status" value="1"/>
</dbReference>
<dbReference type="PANTHER" id="PTHR10048">
    <property type="entry name" value="PHOSPHATIDYLINOSITOL KINASE"/>
    <property type="match status" value="1"/>
</dbReference>
<dbReference type="InterPro" id="IPR011009">
    <property type="entry name" value="Kinase-like_dom_sf"/>
</dbReference>
<dbReference type="Gene3D" id="1.25.40.70">
    <property type="entry name" value="Phosphatidylinositol 3-kinase, accessory domain (PIK)"/>
    <property type="match status" value="1"/>
</dbReference>
<proteinExistence type="inferred from homology"/>
<gene>
    <name evidence="7" type="primary">STT4</name>
    <name evidence="7" type="ORF">Sste5346_003714</name>
</gene>
<dbReference type="InterPro" id="IPR000403">
    <property type="entry name" value="PI3/4_kinase_cat_dom"/>
</dbReference>
<feature type="domain" description="PI3K/PI4K catalytic" evidence="5">
    <location>
        <begin position="1735"/>
        <end position="2004"/>
    </location>
</feature>
<dbReference type="PROSITE" id="PS00916">
    <property type="entry name" value="PI3_4_KINASE_2"/>
    <property type="match status" value="1"/>
</dbReference>
<dbReference type="Pfam" id="PF00613">
    <property type="entry name" value="PI3Ka"/>
    <property type="match status" value="1"/>
</dbReference>
<evidence type="ECO:0000256" key="3">
    <source>
        <dbReference type="ARBA" id="ARBA00022679"/>
    </source>
</evidence>
<name>A0ABR3ZC30_9PEZI</name>
<dbReference type="InterPro" id="IPR015433">
    <property type="entry name" value="PI3/4_kinase"/>
</dbReference>
<organism evidence="7 8">
    <name type="scientific">Sporothrix stenoceras</name>
    <dbReference type="NCBI Taxonomy" id="5173"/>
    <lineage>
        <taxon>Eukaryota</taxon>
        <taxon>Fungi</taxon>
        <taxon>Dikarya</taxon>
        <taxon>Ascomycota</taxon>
        <taxon>Pezizomycotina</taxon>
        <taxon>Sordariomycetes</taxon>
        <taxon>Sordariomycetidae</taxon>
        <taxon>Ophiostomatales</taxon>
        <taxon>Ophiostomataceae</taxon>
        <taxon>Sporothrix</taxon>
    </lineage>
</organism>
<evidence type="ECO:0000313" key="8">
    <source>
        <dbReference type="Proteomes" id="UP001583186"/>
    </source>
</evidence>
<evidence type="ECO:0000256" key="4">
    <source>
        <dbReference type="ARBA" id="ARBA00022777"/>
    </source>
</evidence>
<dbReference type="PROSITE" id="PS50290">
    <property type="entry name" value="PI3_4_KINASE_3"/>
    <property type="match status" value="1"/>
</dbReference>
<dbReference type="Proteomes" id="UP001583186">
    <property type="component" value="Unassembled WGS sequence"/>
</dbReference>
<dbReference type="CDD" id="cd05167">
    <property type="entry name" value="PI4Kc_III_alpha"/>
    <property type="match status" value="1"/>
</dbReference>
<dbReference type="GO" id="GO:0004430">
    <property type="term" value="F:1-phosphatidylinositol 4-kinase activity"/>
    <property type="evidence" value="ECO:0007669"/>
    <property type="project" value="UniProtKB-EC"/>
</dbReference>
<dbReference type="EMBL" id="JAWCUI010000017">
    <property type="protein sequence ID" value="KAL1897862.1"/>
    <property type="molecule type" value="Genomic_DNA"/>
</dbReference>
<dbReference type="Gene3D" id="3.30.1010.10">
    <property type="entry name" value="Phosphatidylinositol 3-kinase Catalytic Subunit, Chain A, domain 4"/>
    <property type="match status" value="1"/>
</dbReference>
<dbReference type="InterPro" id="IPR016024">
    <property type="entry name" value="ARM-type_fold"/>
</dbReference>
<dbReference type="InterPro" id="IPR001263">
    <property type="entry name" value="PI3K_accessory_dom"/>
</dbReference>
<dbReference type="SMART" id="SM00146">
    <property type="entry name" value="PI3Kc"/>
    <property type="match status" value="1"/>
</dbReference>
<evidence type="ECO:0000256" key="1">
    <source>
        <dbReference type="ARBA" id="ARBA00006209"/>
    </source>
</evidence>
<reference evidence="7 8" key="1">
    <citation type="journal article" date="2024" name="IMA Fungus">
        <title>IMA Genome - F19 : A genome assembly and annotation guide to empower mycologists, including annotated draft genome sequences of Ceratocystis pirilliformis, Diaporthe australafricana, Fusarium ophioides, Paecilomyces lecythidis, and Sporothrix stenoceras.</title>
        <authorList>
            <person name="Aylward J."/>
            <person name="Wilson A.M."/>
            <person name="Visagie C.M."/>
            <person name="Spraker J."/>
            <person name="Barnes I."/>
            <person name="Buitendag C."/>
            <person name="Ceriani C."/>
            <person name="Del Mar Angel L."/>
            <person name="du Plessis D."/>
            <person name="Fuchs T."/>
            <person name="Gasser K."/>
            <person name="Kramer D."/>
            <person name="Li W."/>
            <person name="Munsamy K."/>
            <person name="Piso A."/>
            <person name="Price J.L."/>
            <person name="Sonnekus B."/>
            <person name="Thomas C."/>
            <person name="van der Nest A."/>
            <person name="van Dijk A."/>
            <person name="van Heerden A."/>
            <person name="van Vuuren N."/>
            <person name="Yilmaz N."/>
            <person name="Duong T.A."/>
            <person name="van der Merwe N.A."/>
            <person name="Wingfield M.J."/>
            <person name="Wingfield B.D."/>
        </authorList>
    </citation>
    <scope>NUCLEOTIDE SEQUENCE [LARGE SCALE GENOMIC DNA]</scope>
    <source>
        <strain evidence="7 8">CMW 5346</strain>
    </source>
</reference>
<keyword evidence="8" id="KW-1185">Reference proteome</keyword>
<comment type="similarity">
    <text evidence="1">Belongs to the PI3/PI4-kinase family. Type III PI4K subfamily.</text>
</comment>
<comment type="caution">
    <text evidence="7">The sequence shown here is derived from an EMBL/GenBank/DDBJ whole genome shotgun (WGS) entry which is preliminary data.</text>
</comment>
<evidence type="ECO:0000259" key="5">
    <source>
        <dbReference type="PROSITE" id="PS50290"/>
    </source>
</evidence>
<evidence type="ECO:0000256" key="2">
    <source>
        <dbReference type="ARBA" id="ARBA00012169"/>
    </source>
</evidence>